<keyword evidence="4" id="KW-0808">Transferase</keyword>
<gene>
    <name evidence="10" type="ORF">A2756_00325</name>
</gene>
<feature type="transmembrane region" description="Helical" evidence="8">
    <location>
        <begin position="67"/>
        <end position="87"/>
    </location>
</feature>
<sequence length="467" mass="52329">MNRYAVIFLILCTMVSAFLMNAINGISASTTFEKEIAAGYDGSGNGYIATALRLLEAGEFSDETHSFFGAVPTGPVYAIFIAGAFLLFGKSLWAIWILQMIAFALAVILLYKFSSYFFTGMWAIAPAFLFALFWGASLFVFHLNNEIIGLLCVTGFMVAMFYYAETSRIRHLLTAALCVSLLILIKPIFEYFIVPMLVVVAWSALYRSRAYTQAARHAGVFLGVCVLLVGTWHVRNYRVLDSYTVSTGGHAFLIRATSATYPQDTMTGFFLSTMLGDLIAGEVVPGYAERAEPANTIREIFNKRRVEMKAAGLSEVDVDKIFWAEAVDIARTHPTALVLTTPAWLFRLNSPPRHDGGMLEHLFVGTYPGMPLWLKIAIILGIRTVWYGFIAIALWWIFREMVRCGDYVQSVVFWSIGLLVLYTNALYAGFAHAEVRYALPLMPIYIFFFVLGLHDLWISRTKKPIMN</sequence>
<keyword evidence="6 8" id="KW-1133">Transmembrane helix</keyword>
<dbReference type="AlphaFoldDB" id="A0A1G2G652"/>
<evidence type="ECO:0000256" key="4">
    <source>
        <dbReference type="ARBA" id="ARBA00022679"/>
    </source>
</evidence>
<accession>A0A1G2G652</accession>
<feature type="transmembrane region" description="Helical" evidence="8">
    <location>
        <begin position="93"/>
        <end position="111"/>
    </location>
</feature>
<feature type="transmembrane region" description="Helical" evidence="8">
    <location>
        <begin position="437"/>
        <end position="458"/>
    </location>
</feature>
<evidence type="ECO:0000256" key="8">
    <source>
        <dbReference type="SAM" id="Phobius"/>
    </source>
</evidence>
<evidence type="ECO:0000256" key="1">
    <source>
        <dbReference type="ARBA" id="ARBA00004651"/>
    </source>
</evidence>
<dbReference type="Proteomes" id="UP000177785">
    <property type="component" value="Unassembled WGS sequence"/>
</dbReference>
<feature type="transmembrane region" description="Helical" evidence="8">
    <location>
        <begin position="372"/>
        <end position="398"/>
    </location>
</feature>
<feature type="transmembrane region" description="Helical" evidence="8">
    <location>
        <begin position="123"/>
        <end position="141"/>
    </location>
</feature>
<keyword evidence="5 8" id="KW-0812">Transmembrane</keyword>
<evidence type="ECO:0000259" key="9">
    <source>
        <dbReference type="Pfam" id="PF13231"/>
    </source>
</evidence>
<keyword evidence="3" id="KW-0328">Glycosyltransferase</keyword>
<feature type="transmembrane region" description="Helical" evidence="8">
    <location>
        <begin position="218"/>
        <end position="234"/>
    </location>
</feature>
<dbReference type="InterPro" id="IPR038731">
    <property type="entry name" value="RgtA/B/C-like"/>
</dbReference>
<dbReference type="STRING" id="1802115.A2756_00325"/>
<feature type="domain" description="Glycosyltransferase RgtA/B/C/D-like" evidence="9">
    <location>
        <begin position="74"/>
        <end position="227"/>
    </location>
</feature>
<keyword evidence="2" id="KW-1003">Cell membrane</keyword>
<feature type="transmembrane region" description="Helical" evidence="8">
    <location>
        <begin position="410"/>
        <end position="431"/>
    </location>
</feature>
<evidence type="ECO:0000313" key="11">
    <source>
        <dbReference type="Proteomes" id="UP000177785"/>
    </source>
</evidence>
<dbReference type="EMBL" id="MHNL01000006">
    <property type="protein sequence ID" value="OGZ45450.1"/>
    <property type="molecule type" value="Genomic_DNA"/>
</dbReference>
<evidence type="ECO:0000256" key="6">
    <source>
        <dbReference type="ARBA" id="ARBA00022989"/>
    </source>
</evidence>
<comment type="caution">
    <text evidence="10">The sequence shown here is derived from an EMBL/GenBank/DDBJ whole genome shotgun (WGS) entry which is preliminary data.</text>
</comment>
<dbReference type="PANTHER" id="PTHR33908">
    <property type="entry name" value="MANNOSYLTRANSFERASE YKCB-RELATED"/>
    <property type="match status" value="1"/>
</dbReference>
<dbReference type="Pfam" id="PF13231">
    <property type="entry name" value="PMT_2"/>
    <property type="match status" value="1"/>
</dbReference>
<evidence type="ECO:0000313" key="10">
    <source>
        <dbReference type="EMBL" id="OGZ45450.1"/>
    </source>
</evidence>
<evidence type="ECO:0000256" key="2">
    <source>
        <dbReference type="ARBA" id="ARBA00022475"/>
    </source>
</evidence>
<dbReference type="GO" id="GO:0005886">
    <property type="term" value="C:plasma membrane"/>
    <property type="evidence" value="ECO:0007669"/>
    <property type="project" value="UniProtKB-SubCell"/>
</dbReference>
<feature type="transmembrane region" description="Helical" evidence="8">
    <location>
        <begin position="147"/>
        <end position="164"/>
    </location>
</feature>
<evidence type="ECO:0000256" key="3">
    <source>
        <dbReference type="ARBA" id="ARBA00022676"/>
    </source>
</evidence>
<dbReference type="PANTHER" id="PTHR33908:SF11">
    <property type="entry name" value="MEMBRANE PROTEIN"/>
    <property type="match status" value="1"/>
</dbReference>
<organism evidence="10 11">
    <name type="scientific">Candidatus Ryanbacteria bacterium RIFCSPHIGHO2_01_FULL_48_27</name>
    <dbReference type="NCBI Taxonomy" id="1802115"/>
    <lineage>
        <taxon>Bacteria</taxon>
        <taxon>Candidatus Ryaniibacteriota</taxon>
    </lineage>
</organism>
<comment type="subcellular location">
    <subcellularLocation>
        <location evidence="1">Cell membrane</location>
        <topology evidence="1">Multi-pass membrane protein</topology>
    </subcellularLocation>
</comment>
<evidence type="ECO:0000256" key="7">
    <source>
        <dbReference type="ARBA" id="ARBA00023136"/>
    </source>
</evidence>
<dbReference type="InterPro" id="IPR050297">
    <property type="entry name" value="LipidA_mod_glycosyltrf_83"/>
</dbReference>
<evidence type="ECO:0000256" key="5">
    <source>
        <dbReference type="ARBA" id="ARBA00022692"/>
    </source>
</evidence>
<keyword evidence="7 8" id="KW-0472">Membrane</keyword>
<proteinExistence type="predicted"/>
<name>A0A1G2G652_9BACT</name>
<reference evidence="10 11" key="1">
    <citation type="journal article" date="2016" name="Nat. Commun.">
        <title>Thousands of microbial genomes shed light on interconnected biogeochemical processes in an aquifer system.</title>
        <authorList>
            <person name="Anantharaman K."/>
            <person name="Brown C.T."/>
            <person name="Hug L.A."/>
            <person name="Sharon I."/>
            <person name="Castelle C.J."/>
            <person name="Probst A.J."/>
            <person name="Thomas B.C."/>
            <person name="Singh A."/>
            <person name="Wilkins M.J."/>
            <person name="Karaoz U."/>
            <person name="Brodie E.L."/>
            <person name="Williams K.H."/>
            <person name="Hubbard S.S."/>
            <person name="Banfield J.F."/>
        </authorList>
    </citation>
    <scope>NUCLEOTIDE SEQUENCE [LARGE SCALE GENOMIC DNA]</scope>
</reference>
<protein>
    <recommendedName>
        <fullName evidence="9">Glycosyltransferase RgtA/B/C/D-like domain-containing protein</fullName>
    </recommendedName>
</protein>
<dbReference type="GO" id="GO:0009103">
    <property type="term" value="P:lipopolysaccharide biosynthetic process"/>
    <property type="evidence" value="ECO:0007669"/>
    <property type="project" value="UniProtKB-ARBA"/>
</dbReference>
<dbReference type="GO" id="GO:0016763">
    <property type="term" value="F:pentosyltransferase activity"/>
    <property type="evidence" value="ECO:0007669"/>
    <property type="project" value="TreeGrafter"/>
</dbReference>